<keyword evidence="2" id="KW-0812">Transmembrane</keyword>
<sequence length="414" mass="47921">MKLRITILVTVVIGLLSSTLYAQQAQSDYEIQQTFKEQYANYEQQVENVSSPNGAEKLIEAIKQFDQDFSEHKELLDEALYPDNYDEQMESLKKSSVQTLNKVETITEQQKQLNKLETQVASYEDNLNQLNKQTDSLKTAIRKSTESEKELSNMVRQYRKNLEKRDELILTFIDSMVVTYQDMDLEALQEMEDYDQKSRIKTNDALKLIHDISEQNLQVLQQNASKLQIDDYMRMAEVNNQFQAMWDRLGNKIHEVYEGDNANMLAKNINGNIDKWNSLLQTNSVEAMKDYFAQQDIEAGTFESAGEFNTALHSYLDSKIKESRDNPSEENYKDLQQFKKFWDRVEVQWTSNLAHANVLSREQTSELNQKVDEWTQIAQPRSNNILVYLLGGSVLLAVVLGVMLIREKKNNGSA</sequence>
<dbReference type="AlphaFoldDB" id="A0A2A2GCW4"/>
<dbReference type="RefSeq" id="WP_095604741.1">
    <property type="nucleotide sequence ID" value="NZ_NSKE01000001.1"/>
</dbReference>
<reference evidence="4 5" key="1">
    <citation type="submission" date="2017-08" db="EMBL/GenBank/DDBJ databases">
        <title>Aliifodinibius alkalisoli sp. nov., isolated from saline alkaline soil.</title>
        <authorList>
            <person name="Liu D."/>
            <person name="Zhang G."/>
        </authorList>
    </citation>
    <scope>NUCLEOTIDE SEQUENCE [LARGE SCALE GENOMIC DNA]</scope>
    <source>
        <strain evidence="4 5">WN023</strain>
    </source>
</reference>
<feature type="transmembrane region" description="Helical" evidence="2">
    <location>
        <begin position="385"/>
        <end position="405"/>
    </location>
</feature>
<dbReference type="Proteomes" id="UP000218831">
    <property type="component" value="Unassembled WGS sequence"/>
</dbReference>
<evidence type="ECO:0000256" key="1">
    <source>
        <dbReference type="SAM" id="Coils"/>
    </source>
</evidence>
<keyword evidence="5" id="KW-1185">Reference proteome</keyword>
<accession>A0A2A2GCW4</accession>
<feature type="signal peptide" evidence="3">
    <location>
        <begin position="1"/>
        <end position="22"/>
    </location>
</feature>
<keyword evidence="1" id="KW-0175">Coiled coil</keyword>
<proteinExistence type="predicted"/>
<feature type="chain" id="PRO_5013059113" evidence="3">
    <location>
        <begin position="23"/>
        <end position="414"/>
    </location>
</feature>
<name>A0A2A2GCW4_9BACT</name>
<keyword evidence="2" id="KW-0472">Membrane</keyword>
<comment type="caution">
    <text evidence="4">The sequence shown here is derived from an EMBL/GenBank/DDBJ whole genome shotgun (WGS) entry which is preliminary data.</text>
</comment>
<feature type="coiled-coil region" evidence="1">
    <location>
        <begin position="106"/>
        <end position="140"/>
    </location>
</feature>
<keyword evidence="2" id="KW-1133">Transmembrane helix</keyword>
<keyword evidence="3" id="KW-0732">Signal</keyword>
<evidence type="ECO:0000313" key="4">
    <source>
        <dbReference type="EMBL" id="PAU95496.1"/>
    </source>
</evidence>
<gene>
    <name evidence="4" type="ORF">CK503_00065</name>
</gene>
<evidence type="ECO:0000313" key="5">
    <source>
        <dbReference type="Proteomes" id="UP000218831"/>
    </source>
</evidence>
<evidence type="ECO:0000256" key="2">
    <source>
        <dbReference type="SAM" id="Phobius"/>
    </source>
</evidence>
<evidence type="ECO:0000256" key="3">
    <source>
        <dbReference type="SAM" id="SignalP"/>
    </source>
</evidence>
<dbReference type="EMBL" id="NSKE01000001">
    <property type="protein sequence ID" value="PAU95496.1"/>
    <property type="molecule type" value="Genomic_DNA"/>
</dbReference>
<dbReference type="OrthoDB" id="1523972at2"/>
<organism evidence="4 5">
    <name type="scientific">Fodinibius salipaludis</name>
    <dbReference type="NCBI Taxonomy" id="2032627"/>
    <lineage>
        <taxon>Bacteria</taxon>
        <taxon>Pseudomonadati</taxon>
        <taxon>Balneolota</taxon>
        <taxon>Balneolia</taxon>
        <taxon>Balneolales</taxon>
        <taxon>Balneolaceae</taxon>
        <taxon>Fodinibius</taxon>
    </lineage>
</organism>
<protein>
    <submittedName>
        <fullName evidence="4">Uncharacterized protein</fullName>
    </submittedName>
</protein>